<dbReference type="Gene3D" id="3.30.2010.10">
    <property type="entry name" value="Metalloproteases ('zincins'), catalytic domain"/>
    <property type="match status" value="1"/>
</dbReference>
<dbReference type="PANTHER" id="PTHR30399">
    <property type="entry name" value="UNCHARACTERIZED PROTEIN YGJP"/>
    <property type="match status" value="1"/>
</dbReference>
<accession>A0A418WIC8</accession>
<evidence type="ECO:0000259" key="1">
    <source>
        <dbReference type="Pfam" id="PF01863"/>
    </source>
</evidence>
<name>A0A418WIC8_9PROT</name>
<evidence type="ECO:0000313" key="3">
    <source>
        <dbReference type="Proteomes" id="UP000284605"/>
    </source>
</evidence>
<organism evidence="2 3">
    <name type="scientific">Oleomonas cavernae</name>
    <dbReference type="NCBI Taxonomy" id="2320859"/>
    <lineage>
        <taxon>Bacteria</taxon>
        <taxon>Pseudomonadati</taxon>
        <taxon>Pseudomonadota</taxon>
        <taxon>Alphaproteobacteria</taxon>
        <taxon>Acetobacterales</taxon>
        <taxon>Acetobacteraceae</taxon>
        <taxon>Oleomonas</taxon>
    </lineage>
</organism>
<dbReference type="Pfam" id="PF01863">
    <property type="entry name" value="YgjP-like"/>
    <property type="match status" value="1"/>
</dbReference>
<proteinExistence type="predicted"/>
<reference evidence="2 3" key="1">
    <citation type="submission" date="2018-09" db="EMBL/GenBank/DDBJ databases">
        <authorList>
            <person name="Zhu H."/>
        </authorList>
    </citation>
    <scope>NUCLEOTIDE SEQUENCE [LARGE SCALE GENOMIC DNA]</scope>
    <source>
        <strain evidence="2 3">K1W22B-8</strain>
    </source>
</reference>
<sequence>MLASPAANLNGADWSNWTDRSNDVRGRTTPVSELFLDIEGTPIPVELRKSDRARRLLLRVDQRREVVVLTLPSRVSQREGLSFAIGNSSWIAERLASMPPKIHFRRGAKVPVLGETHRLVHVPPGTATRRGAAWIEGSEIHVTGDLEHFSRRVHDFLRARARAEIKRRAERYAAQTEKEIRGLTLRDPSTRWGSCSPRGELSFSWRLILAPAYVLDYVVAHEVAHLTVFSHAPRFWALVDQLVDDADEARAWLRANGAALHRYG</sequence>
<protein>
    <submittedName>
        <fullName evidence="2">M48 family peptidase</fullName>
    </submittedName>
</protein>
<dbReference type="Proteomes" id="UP000284605">
    <property type="component" value="Unassembled WGS sequence"/>
</dbReference>
<comment type="caution">
    <text evidence="2">The sequence shown here is derived from an EMBL/GenBank/DDBJ whole genome shotgun (WGS) entry which is preliminary data.</text>
</comment>
<keyword evidence="3" id="KW-1185">Reference proteome</keyword>
<dbReference type="InterPro" id="IPR053136">
    <property type="entry name" value="UTP_pyrophosphatase-like"/>
</dbReference>
<dbReference type="AlphaFoldDB" id="A0A418WIC8"/>
<dbReference type="InterPro" id="IPR002725">
    <property type="entry name" value="YgjP-like_metallopeptidase"/>
</dbReference>
<dbReference type="PANTHER" id="PTHR30399:SF1">
    <property type="entry name" value="UTP PYROPHOSPHATASE"/>
    <property type="match status" value="1"/>
</dbReference>
<feature type="domain" description="YgjP-like metallopeptidase" evidence="1">
    <location>
        <begin position="54"/>
        <end position="255"/>
    </location>
</feature>
<dbReference type="EMBL" id="QYUK01000011">
    <property type="protein sequence ID" value="RJF89797.1"/>
    <property type="molecule type" value="Genomic_DNA"/>
</dbReference>
<gene>
    <name evidence="2" type="ORF">D3874_24840</name>
</gene>
<evidence type="ECO:0000313" key="2">
    <source>
        <dbReference type="EMBL" id="RJF89797.1"/>
    </source>
</evidence>
<dbReference type="CDD" id="cd07344">
    <property type="entry name" value="M48_yhfN_like"/>
    <property type="match status" value="1"/>
</dbReference>